<dbReference type="InterPro" id="IPR041698">
    <property type="entry name" value="Methyltransf_25"/>
</dbReference>
<keyword evidence="2" id="KW-0489">Methyltransferase</keyword>
<keyword evidence="2" id="KW-0808">Transferase</keyword>
<dbReference type="CDD" id="cd02440">
    <property type="entry name" value="AdoMet_MTases"/>
    <property type="match status" value="1"/>
</dbReference>
<reference evidence="2 3" key="1">
    <citation type="submission" date="2023-05" db="EMBL/GenBank/DDBJ databases">
        <title>YMD87, complete Genome.</title>
        <authorList>
            <person name="Zhang J."/>
            <person name="Xu X."/>
        </authorList>
    </citation>
    <scope>NUCLEOTIDE SEQUENCE [LARGE SCALE GENOMIC DNA]</scope>
    <source>
        <strain evidence="2 3">YMD87</strain>
    </source>
</reference>
<dbReference type="Proteomes" id="UP001241605">
    <property type="component" value="Chromosome"/>
</dbReference>
<dbReference type="PANTHER" id="PTHR43464">
    <property type="entry name" value="METHYLTRANSFERASE"/>
    <property type="match status" value="1"/>
</dbReference>
<evidence type="ECO:0000313" key="3">
    <source>
        <dbReference type="Proteomes" id="UP001241605"/>
    </source>
</evidence>
<name>A0ABY8QGV0_9RHOB</name>
<dbReference type="EMBL" id="CP124616">
    <property type="protein sequence ID" value="WGW03228.1"/>
    <property type="molecule type" value="Genomic_DNA"/>
</dbReference>
<evidence type="ECO:0000259" key="1">
    <source>
        <dbReference type="Pfam" id="PF13649"/>
    </source>
</evidence>
<gene>
    <name evidence="2" type="ORF">QF118_15035</name>
</gene>
<protein>
    <submittedName>
        <fullName evidence="2">Class I SAM-dependent methyltransferase</fullName>
        <ecNumber evidence="2">2.1.1.-</ecNumber>
    </submittedName>
</protein>
<dbReference type="GO" id="GO:0032259">
    <property type="term" value="P:methylation"/>
    <property type="evidence" value="ECO:0007669"/>
    <property type="project" value="UniProtKB-KW"/>
</dbReference>
<organism evidence="2 3">
    <name type="scientific">Tropicibacter oceani</name>
    <dbReference type="NCBI Taxonomy" id="3058420"/>
    <lineage>
        <taxon>Bacteria</taxon>
        <taxon>Pseudomonadati</taxon>
        <taxon>Pseudomonadota</taxon>
        <taxon>Alphaproteobacteria</taxon>
        <taxon>Rhodobacterales</taxon>
        <taxon>Roseobacteraceae</taxon>
        <taxon>Tropicibacter</taxon>
    </lineage>
</organism>
<dbReference type="InterPro" id="IPR029063">
    <property type="entry name" value="SAM-dependent_MTases_sf"/>
</dbReference>
<dbReference type="PANTHER" id="PTHR43464:SF94">
    <property type="entry name" value="MALONYL-[ACYL-CARRIER PROTEIN] O-METHYLTRANSFERASE"/>
    <property type="match status" value="1"/>
</dbReference>
<dbReference type="GO" id="GO:0008168">
    <property type="term" value="F:methyltransferase activity"/>
    <property type="evidence" value="ECO:0007669"/>
    <property type="project" value="UniProtKB-KW"/>
</dbReference>
<sequence length="239" mass="25679">MSAEFFTLHSDLPREGPGRPEDVAWALGLGGVQPGARILDAGCGPGADIAALLLAAAPGGHVTAVDAHAPFVAQAAKRWGRDSRVTLMTGDMQDAEGPFDVIWCAGALYFLGLREGLDVMRGKLRPGGILCFSELVFRGGEPDAALRTALEAEYPAIRPVTHLDGMIRAAGLEPVGQKILPRASLEAYYQPMEKRIAQLRPGADAALNRVLDEGAAEIALWRRHWEDFGYALCVTRRPE</sequence>
<accession>A0ABY8QGV0</accession>
<dbReference type="EC" id="2.1.1.-" evidence="2"/>
<dbReference type="RefSeq" id="WP_282299857.1">
    <property type="nucleotide sequence ID" value="NZ_CP124616.1"/>
</dbReference>
<dbReference type="Gene3D" id="3.40.50.150">
    <property type="entry name" value="Vaccinia Virus protein VP39"/>
    <property type="match status" value="1"/>
</dbReference>
<keyword evidence="3" id="KW-1185">Reference proteome</keyword>
<proteinExistence type="predicted"/>
<feature type="domain" description="Methyltransferase" evidence="1">
    <location>
        <begin position="38"/>
        <end position="128"/>
    </location>
</feature>
<dbReference type="Pfam" id="PF13649">
    <property type="entry name" value="Methyltransf_25"/>
    <property type="match status" value="1"/>
</dbReference>
<dbReference type="SUPFAM" id="SSF53335">
    <property type="entry name" value="S-adenosyl-L-methionine-dependent methyltransferases"/>
    <property type="match status" value="1"/>
</dbReference>
<evidence type="ECO:0000313" key="2">
    <source>
        <dbReference type="EMBL" id="WGW03228.1"/>
    </source>
</evidence>